<protein>
    <submittedName>
        <fullName evidence="1">GerW family sporulation protein</fullName>
    </submittedName>
</protein>
<evidence type="ECO:0000313" key="1">
    <source>
        <dbReference type="EMBL" id="BED92462.1"/>
    </source>
</evidence>
<dbReference type="PANTHER" id="PTHR39162">
    <property type="entry name" value="GLL3345 PROTEIN"/>
    <property type="match status" value="1"/>
</dbReference>
<sequence length="144" mass="15602">MEKVENDNGNSNKVENIMATTIDKMKKIIDVDSIIGKPITSENGITIIPVSKVSYGLASGGSDFVSKKDEKKDLFGGGSGAGVTILPVAFLVISNDDVKLLQIESFNSTLDRIIAMVPDISDKIANMLKNRKNKKSKSEEDKKI</sequence>
<dbReference type="NCBIfam" id="TIGR02874">
    <property type="entry name" value="spore_ytfJ"/>
    <property type="match status" value="1"/>
</dbReference>
<gene>
    <name evidence="1" type="ORF">RsTaC01_0193</name>
</gene>
<dbReference type="PIRSF" id="PIRSF021377">
    <property type="entry name" value="YtfJ"/>
    <property type="match status" value="1"/>
</dbReference>
<dbReference type="AlphaFoldDB" id="A0AA48I2A5"/>
<dbReference type="Pfam" id="PF09579">
    <property type="entry name" value="Spore_YtfJ"/>
    <property type="match status" value="1"/>
</dbReference>
<reference evidence="1" key="1">
    <citation type="journal article" date="2023" name="ISME J.">
        <title>Emergence of putative energy parasites within Clostridia revealed by genome analysis of a novel endosymbiotic clade.</title>
        <authorList>
            <person name="Takahashi K."/>
            <person name="Kuwahara H."/>
            <person name="Horikawa Y."/>
            <person name="Izawa K."/>
            <person name="Kato D."/>
            <person name="Inagaki T."/>
            <person name="Yuki M."/>
            <person name="Ohkuma M."/>
            <person name="Hongoh Y."/>
        </authorList>
    </citation>
    <scope>NUCLEOTIDE SEQUENCE</scope>
    <source>
        <strain evidence="1">RsTa-C01</strain>
    </source>
</reference>
<dbReference type="EMBL" id="AP027925">
    <property type="protein sequence ID" value="BED92462.1"/>
    <property type="molecule type" value="Genomic_DNA"/>
</dbReference>
<dbReference type="KEGG" id="ptrh:RsTaC01_0193"/>
<proteinExistence type="predicted"/>
<dbReference type="InterPro" id="IPR014229">
    <property type="entry name" value="Spore_YtfJ"/>
</dbReference>
<organism evidence="1">
    <name type="scientific">Candidatus Paraimprobicoccus trichonymphae</name>
    <dbReference type="NCBI Taxonomy" id="3033793"/>
    <lineage>
        <taxon>Bacteria</taxon>
        <taxon>Bacillati</taxon>
        <taxon>Bacillota</taxon>
        <taxon>Clostridia</taxon>
        <taxon>Candidatus Paraimprobicoccus</taxon>
    </lineage>
</organism>
<dbReference type="PANTHER" id="PTHR39162:SF1">
    <property type="entry name" value="SPORULATION PROTEIN YTFJ"/>
    <property type="match status" value="1"/>
</dbReference>
<name>A0AA48I2A5_9FIRM</name>
<accession>A0AA48I2A5</accession>
<dbReference type="Proteomes" id="UP001335720">
    <property type="component" value="Chromosome"/>
</dbReference>